<gene>
    <name evidence="1" type="ORF">AACH28_15200</name>
</gene>
<accession>A0ACD5BWL3</accession>
<protein>
    <submittedName>
        <fullName evidence="1">Uncharacterized protein</fullName>
    </submittedName>
</protein>
<proteinExistence type="predicted"/>
<organism evidence="1 2">
    <name type="scientific">Sphingobacterium thalpophilum</name>
    <dbReference type="NCBI Taxonomy" id="259"/>
    <lineage>
        <taxon>Bacteria</taxon>
        <taxon>Pseudomonadati</taxon>
        <taxon>Bacteroidota</taxon>
        <taxon>Sphingobacteriia</taxon>
        <taxon>Sphingobacteriales</taxon>
        <taxon>Sphingobacteriaceae</taxon>
        <taxon>Sphingobacterium</taxon>
    </lineage>
</organism>
<dbReference type="Proteomes" id="UP001485301">
    <property type="component" value="Chromosome"/>
</dbReference>
<name>A0ACD5BWL3_9SPHI</name>
<evidence type="ECO:0000313" key="2">
    <source>
        <dbReference type="Proteomes" id="UP001485301"/>
    </source>
</evidence>
<sequence>MKKISLKMIPREEFLSREELKSITGGETGSDAEGGLFCKSTSCTLSIQGDDGKWITKTGTCRNIESSMSRCYCDAGLGEVHLTSNSGISRCYKDW</sequence>
<keyword evidence="2" id="KW-1185">Reference proteome</keyword>
<reference evidence="1" key="1">
    <citation type="submission" date="2024-04" db="EMBL/GenBank/DDBJ databases">
        <title>Complete genome sequence of Sphingobacterium thalpophiium BAA-1094.</title>
        <authorList>
            <person name="Adaikpoh B.I."/>
        </authorList>
    </citation>
    <scope>NUCLEOTIDE SEQUENCE</scope>
    <source>
        <strain evidence="1">BAA-1094</strain>
    </source>
</reference>
<dbReference type="EMBL" id="CP151087">
    <property type="protein sequence ID" value="WZN53995.1"/>
    <property type="molecule type" value="Genomic_DNA"/>
</dbReference>
<evidence type="ECO:0000313" key="1">
    <source>
        <dbReference type="EMBL" id="WZN53995.1"/>
    </source>
</evidence>